<evidence type="ECO:0000313" key="3">
    <source>
        <dbReference type="Proteomes" id="UP001501746"/>
    </source>
</evidence>
<accession>A0ABN2MEI9</accession>
<dbReference type="Proteomes" id="UP001501746">
    <property type="component" value="Unassembled WGS sequence"/>
</dbReference>
<dbReference type="PROSITE" id="PS51318">
    <property type="entry name" value="TAT"/>
    <property type="match status" value="1"/>
</dbReference>
<organism evidence="2 3">
    <name type="scientific">Agromyces salentinus</name>
    <dbReference type="NCBI Taxonomy" id="269421"/>
    <lineage>
        <taxon>Bacteria</taxon>
        <taxon>Bacillati</taxon>
        <taxon>Actinomycetota</taxon>
        <taxon>Actinomycetes</taxon>
        <taxon>Micrococcales</taxon>
        <taxon>Microbacteriaceae</taxon>
        <taxon>Agromyces</taxon>
    </lineage>
</organism>
<feature type="chain" id="PRO_5046769198" description="Tat pathway signal sequence domain protein" evidence="1">
    <location>
        <begin position="36"/>
        <end position="186"/>
    </location>
</feature>
<reference evidence="2 3" key="1">
    <citation type="journal article" date="2019" name="Int. J. Syst. Evol. Microbiol.">
        <title>The Global Catalogue of Microorganisms (GCM) 10K type strain sequencing project: providing services to taxonomists for standard genome sequencing and annotation.</title>
        <authorList>
            <consortium name="The Broad Institute Genomics Platform"/>
            <consortium name="The Broad Institute Genome Sequencing Center for Infectious Disease"/>
            <person name="Wu L."/>
            <person name="Ma J."/>
        </authorList>
    </citation>
    <scope>NUCLEOTIDE SEQUENCE [LARGE SCALE GENOMIC DNA]</scope>
    <source>
        <strain evidence="2 3">JCM 14323</strain>
    </source>
</reference>
<sequence length="186" mass="19946">MSTNTASRRRRLVGTSTAIAASIALVLGTPSIAQAAPLAQGLYKAPWESCVFEVDAASNGGGVSYVSADRWKALGYPAVTASQQFALEKSYIFKNGTSSHEIFADTSRFTSTPCGVHKLTFAEWQAMGSPTPVAMNPQFYKLNGSATIYGRMFTLGSTYVPSLRAITYAEWTELGFPTPQVVSKLP</sequence>
<protein>
    <recommendedName>
        <fullName evidence="4">Tat pathway signal sequence domain protein</fullName>
    </recommendedName>
</protein>
<keyword evidence="1" id="KW-0732">Signal</keyword>
<dbReference type="InterPro" id="IPR006311">
    <property type="entry name" value="TAT_signal"/>
</dbReference>
<evidence type="ECO:0000256" key="1">
    <source>
        <dbReference type="SAM" id="SignalP"/>
    </source>
</evidence>
<gene>
    <name evidence="2" type="ORF">GCM10009750_02190</name>
</gene>
<name>A0ABN2MEI9_9MICO</name>
<feature type="signal peptide" evidence="1">
    <location>
        <begin position="1"/>
        <end position="35"/>
    </location>
</feature>
<dbReference type="EMBL" id="BAAANK010000001">
    <property type="protein sequence ID" value="GAA1823253.1"/>
    <property type="molecule type" value="Genomic_DNA"/>
</dbReference>
<dbReference type="RefSeq" id="WP_157425780.1">
    <property type="nucleotide sequence ID" value="NZ_BAAANK010000001.1"/>
</dbReference>
<comment type="caution">
    <text evidence="2">The sequence shown here is derived from an EMBL/GenBank/DDBJ whole genome shotgun (WGS) entry which is preliminary data.</text>
</comment>
<keyword evidence="3" id="KW-1185">Reference proteome</keyword>
<evidence type="ECO:0008006" key="4">
    <source>
        <dbReference type="Google" id="ProtNLM"/>
    </source>
</evidence>
<evidence type="ECO:0000313" key="2">
    <source>
        <dbReference type="EMBL" id="GAA1823253.1"/>
    </source>
</evidence>
<proteinExistence type="predicted"/>